<evidence type="ECO:0000256" key="7">
    <source>
        <dbReference type="ARBA" id="ARBA00022737"/>
    </source>
</evidence>
<dbReference type="Pfam" id="PF13855">
    <property type="entry name" value="LRR_8"/>
    <property type="match status" value="1"/>
</dbReference>
<dbReference type="Gene3D" id="3.80.10.10">
    <property type="entry name" value="Ribonuclease Inhibitor"/>
    <property type="match status" value="1"/>
</dbReference>
<dbReference type="GO" id="GO:0034220">
    <property type="term" value="P:monoatomic ion transmembrane transport"/>
    <property type="evidence" value="ECO:0007669"/>
    <property type="project" value="UniProtKB-KW"/>
</dbReference>
<dbReference type="Proteomes" id="UP000887116">
    <property type="component" value="Unassembled WGS sequence"/>
</dbReference>
<keyword evidence="10" id="KW-0472">Membrane</keyword>
<dbReference type="InterPro" id="IPR003591">
    <property type="entry name" value="Leu-rich_rpt_typical-subtyp"/>
</dbReference>
<comment type="caution">
    <text evidence="13">The sequence shown here is derived from an EMBL/GenBank/DDBJ whole genome shotgun (WGS) entry which is preliminary data.</text>
</comment>
<evidence type="ECO:0000256" key="2">
    <source>
        <dbReference type="ARBA" id="ARBA00022448"/>
    </source>
</evidence>
<keyword evidence="8" id="KW-1133">Transmembrane helix</keyword>
<evidence type="ECO:0000256" key="11">
    <source>
        <dbReference type="ARBA" id="ARBA00023157"/>
    </source>
</evidence>
<accession>A0A8X6L7G5</accession>
<keyword evidence="5" id="KW-0812">Transmembrane</keyword>
<dbReference type="GO" id="GO:0005886">
    <property type="term" value="C:plasma membrane"/>
    <property type="evidence" value="ECO:0007669"/>
    <property type="project" value="UniProtKB-SubCell"/>
</dbReference>
<keyword evidence="3" id="KW-1003">Cell membrane</keyword>
<dbReference type="AlphaFoldDB" id="A0A8X6L7G5"/>
<dbReference type="SUPFAM" id="SSF52058">
    <property type="entry name" value="L domain-like"/>
    <property type="match status" value="1"/>
</dbReference>
<keyword evidence="12" id="KW-0407">Ion channel</keyword>
<evidence type="ECO:0000256" key="4">
    <source>
        <dbReference type="ARBA" id="ARBA00022614"/>
    </source>
</evidence>
<reference evidence="13" key="1">
    <citation type="submission" date="2020-07" db="EMBL/GenBank/DDBJ databases">
        <title>Multicomponent nature underlies the extraordinary mechanical properties of spider dragline silk.</title>
        <authorList>
            <person name="Kono N."/>
            <person name="Nakamura H."/>
            <person name="Mori M."/>
            <person name="Yoshida Y."/>
            <person name="Ohtoshi R."/>
            <person name="Malay A.D."/>
            <person name="Moran D.A.P."/>
            <person name="Tomita M."/>
            <person name="Numata K."/>
            <person name="Arakawa K."/>
        </authorList>
    </citation>
    <scope>NUCLEOTIDE SEQUENCE</scope>
</reference>
<keyword evidence="2" id="KW-0813">Transport</keyword>
<organism evidence="13 14">
    <name type="scientific">Trichonephila clavata</name>
    <name type="common">Joro spider</name>
    <name type="synonym">Nephila clavata</name>
    <dbReference type="NCBI Taxonomy" id="2740835"/>
    <lineage>
        <taxon>Eukaryota</taxon>
        <taxon>Metazoa</taxon>
        <taxon>Ecdysozoa</taxon>
        <taxon>Arthropoda</taxon>
        <taxon>Chelicerata</taxon>
        <taxon>Arachnida</taxon>
        <taxon>Araneae</taxon>
        <taxon>Araneomorphae</taxon>
        <taxon>Entelegynae</taxon>
        <taxon>Araneoidea</taxon>
        <taxon>Nephilidae</taxon>
        <taxon>Trichonephila</taxon>
    </lineage>
</organism>
<dbReference type="InterPro" id="IPR001611">
    <property type="entry name" value="Leu-rich_rpt"/>
</dbReference>
<dbReference type="SMART" id="SM00369">
    <property type="entry name" value="LRR_TYP"/>
    <property type="match status" value="3"/>
</dbReference>
<evidence type="ECO:0000256" key="12">
    <source>
        <dbReference type="ARBA" id="ARBA00023303"/>
    </source>
</evidence>
<evidence type="ECO:0000313" key="14">
    <source>
        <dbReference type="Proteomes" id="UP000887116"/>
    </source>
</evidence>
<dbReference type="OrthoDB" id="9229163at2759"/>
<proteinExistence type="predicted"/>
<keyword evidence="4" id="KW-0433">Leucine-rich repeat</keyword>
<name>A0A8X6L7G5_TRICU</name>
<keyword evidence="7" id="KW-0677">Repeat</keyword>
<evidence type="ECO:0000256" key="1">
    <source>
        <dbReference type="ARBA" id="ARBA00004162"/>
    </source>
</evidence>
<keyword evidence="6" id="KW-0732">Signal</keyword>
<evidence type="ECO:0000256" key="6">
    <source>
        <dbReference type="ARBA" id="ARBA00022729"/>
    </source>
</evidence>
<evidence type="ECO:0000256" key="9">
    <source>
        <dbReference type="ARBA" id="ARBA00023065"/>
    </source>
</evidence>
<protein>
    <submittedName>
        <fullName evidence="13">Uncharacterized protein</fullName>
    </submittedName>
</protein>
<dbReference type="PANTHER" id="PTHR46473:SF10">
    <property type="entry name" value="LD45603P-RELATED"/>
    <property type="match status" value="1"/>
</dbReference>
<dbReference type="PANTHER" id="PTHR46473">
    <property type="entry name" value="GH08155P"/>
    <property type="match status" value="1"/>
</dbReference>
<dbReference type="InterPro" id="IPR032675">
    <property type="entry name" value="LRR_dom_sf"/>
</dbReference>
<dbReference type="EMBL" id="BMAO01005302">
    <property type="protein sequence ID" value="GFR00566.1"/>
    <property type="molecule type" value="Genomic_DNA"/>
</dbReference>
<keyword evidence="9" id="KW-0406">Ion transport</keyword>
<keyword evidence="11" id="KW-1015">Disulfide bond</keyword>
<evidence type="ECO:0000256" key="10">
    <source>
        <dbReference type="ARBA" id="ARBA00023136"/>
    </source>
</evidence>
<evidence type="ECO:0000256" key="5">
    <source>
        <dbReference type="ARBA" id="ARBA00022692"/>
    </source>
</evidence>
<sequence length="177" mass="20183">MGHITSLEKVNKFVALNKVLRELRKTETYDVFTSMSPLIEDRKRVACNRGGLTEIPTLHMDVDIQVLIITAPPNHYNELTIGRIFLDFHELEENLKILDLSYNGIATSPSAPFRLLPNLRTLSLARNKLRTLVPRFFYMLAKLEKLDLSGNPLRDIDPENLKDVSSEKISFGKMSVT</sequence>
<keyword evidence="14" id="KW-1185">Reference proteome</keyword>
<evidence type="ECO:0000256" key="3">
    <source>
        <dbReference type="ARBA" id="ARBA00022475"/>
    </source>
</evidence>
<dbReference type="InterPro" id="IPR051432">
    <property type="entry name" value="KCNMA1_auxiliary"/>
</dbReference>
<gene>
    <name evidence="13" type="ORF">TNCT_125121</name>
</gene>
<evidence type="ECO:0000256" key="8">
    <source>
        <dbReference type="ARBA" id="ARBA00022989"/>
    </source>
</evidence>
<evidence type="ECO:0000313" key="13">
    <source>
        <dbReference type="EMBL" id="GFR00566.1"/>
    </source>
</evidence>
<comment type="subcellular location">
    <subcellularLocation>
        <location evidence="1">Cell membrane</location>
        <topology evidence="1">Single-pass membrane protein</topology>
    </subcellularLocation>
</comment>
<dbReference type="PROSITE" id="PS51450">
    <property type="entry name" value="LRR"/>
    <property type="match status" value="1"/>
</dbReference>